<comment type="similarity">
    <text evidence="1">Belongs to the BCP1 family.</text>
</comment>
<comment type="caution">
    <text evidence="2">The sequence shown here is derived from an EMBL/GenBank/DDBJ whole genome shotgun (WGS) entry which is preliminary data.</text>
</comment>
<dbReference type="EMBL" id="JAVIJP010000010">
    <property type="protein sequence ID" value="KAL3646966.1"/>
    <property type="molecule type" value="Genomic_DNA"/>
</dbReference>
<dbReference type="Pfam" id="PF13862">
    <property type="entry name" value="BCCIP"/>
    <property type="match status" value="1"/>
</dbReference>
<dbReference type="InterPro" id="IPR025602">
    <property type="entry name" value="BCP1_family"/>
</dbReference>
<name>A0ABD3DYU8_9LAMI</name>
<evidence type="ECO:0000256" key="1">
    <source>
        <dbReference type="ARBA" id="ARBA00006781"/>
    </source>
</evidence>
<accession>A0ABD3DYU8</accession>
<evidence type="ECO:0000313" key="3">
    <source>
        <dbReference type="Proteomes" id="UP001632038"/>
    </source>
</evidence>
<dbReference type="PANTHER" id="PTHR13261:SF0">
    <property type="entry name" value="BRCA2 AND CDKN1A-INTERACTING PROTEIN"/>
    <property type="match status" value="1"/>
</dbReference>
<dbReference type="AlphaFoldDB" id="A0ABD3DYU8"/>
<keyword evidence="3" id="KW-1185">Reference proteome</keyword>
<reference evidence="3" key="1">
    <citation type="journal article" date="2024" name="IScience">
        <title>Strigolactones Initiate the Formation of Haustorium-like Structures in Castilleja.</title>
        <authorList>
            <person name="Buerger M."/>
            <person name="Peterson D."/>
            <person name="Chory J."/>
        </authorList>
    </citation>
    <scope>NUCLEOTIDE SEQUENCE [LARGE SCALE GENOMIC DNA]</scope>
</reference>
<sequence>MKVLLKAYFDNKLWDLNGFVDLILGQPTVGTVIKIENDDDDGVYSVVTTLNLGRYNLNNADKLGMGNFQLNNTTKDNQNVSHNNDQGNMKLWEEEKQDTHSVCEVWPPQFPPPGRCSACAYPTTYKRTL</sequence>
<organism evidence="2 3">
    <name type="scientific">Castilleja foliolosa</name>
    <dbReference type="NCBI Taxonomy" id="1961234"/>
    <lineage>
        <taxon>Eukaryota</taxon>
        <taxon>Viridiplantae</taxon>
        <taxon>Streptophyta</taxon>
        <taxon>Embryophyta</taxon>
        <taxon>Tracheophyta</taxon>
        <taxon>Spermatophyta</taxon>
        <taxon>Magnoliopsida</taxon>
        <taxon>eudicotyledons</taxon>
        <taxon>Gunneridae</taxon>
        <taxon>Pentapetalae</taxon>
        <taxon>asterids</taxon>
        <taxon>lamiids</taxon>
        <taxon>Lamiales</taxon>
        <taxon>Orobanchaceae</taxon>
        <taxon>Pedicularideae</taxon>
        <taxon>Castillejinae</taxon>
        <taxon>Castilleja</taxon>
    </lineage>
</organism>
<dbReference type="PANTHER" id="PTHR13261">
    <property type="entry name" value="BRCA2 AND CDKN1A INTERACTING PROTEIN"/>
    <property type="match status" value="1"/>
</dbReference>
<protein>
    <submittedName>
        <fullName evidence="2">Uncharacterized protein</fullName>
    </submittedName>
</protein>
<gene>
    <name evidence="2" type="ORF">CASFOL_009138</name>
</gene>
<dbReference type="Proteomes" id="UP001632038">
    <property type="component" value="Unassembled WGS sequence"/>
</dbReference>
<evidence type="ECO:0000313" key="2">
    <source>
        <dbReference type="EMBL" id="KAL3646966.1"/>
    </source>
</evidence>
<proteinExistence type="inferred from homology"/>